<sequence>MIRDMSEHGGEAVSAEQARRSRLYDYMDVPGPGRQGDAVGAARGKREFEALLGEFRRSAVLVPLDPETESPLAADLGGVRWFYAFSDEGALARFAVTRGEGAREWAYQRWLGARLLDAAVPAAGVPCGVALDCADGDAGMVFPPVRRVVPDGVAVDVDGRTGGVR</sequence>
<dbReference type="RefSeq" id="WP_344348432.1">
    <property type="nucleotide sequence ID" value="NZ_BAAASM010000015.1"/>
</dbReference>
<protein>
    <recommendedName>
        <fullName evidence="3">SseB protein N-terminal domain-containing protein</fullName>
    </recommendedName>
</protein>
<gene>
    <name evidence="1" type="ORF">ACFP3J_33475</name>
</gene>
<reference evidence="2" key="1">
    <citation type="journal article" date="2019" name="Int. J. Syst. Evol. Microbiol.">
        <title>The Global Catalogue of Microorganisms (GCM) 10K type strain sequencing project: providing services to taxonomists for standard genome sequencing and annotation.</title>
        <authorList>
            <consortium name="The Broad Institute Genomics Platform"/>
            <consortium name="The Broad Institute Genome Sequencing Center for Infectious Disease"/>
            <person name="Wu L."/>
            <person name="Ma J."/>
        </authorList>
    </citation>
    <scope>NUCLEOTIDE SEQUENCE [LARGE SCALE GENOMIC DNA]</scope>
    <source>
        <strain evidence="2">KCTC 5701</strain>
    </source>
</reference>
<keyword evidence="2" id="KW-1185">Reference proteome</keyword>
<evidence type="ECO:0000313" key="1">
    <source>
        <dbReference type="EMBL" id="MFC5660364.1"/>
    </source>
</evidence>
<proteinExistence type="predicted"/>
<evidence type="ECO:0008006" key="3">
    <source>
        <dbReference type="Google" id="ProtNLM"/>
    </source>
</evidence>
<dbReference type="EMBL" id="JBHSOE010000094">
    <property type="protein sequence ID" value="MFC5660364.1"/>
    <property type="molecule type" value="Genomic_DNA"/>
</dbReference>
<comment type="caution">
    <text evidence="1">The sequence shown here is derived from an EMBL/GenBank/DDBJ whole genome shotgun (WGS) entry which is preliminary data.</text>
</comment>
<name>A0ABW0WU53_STRNO</name>
<accession>A0ABW0WU53</accession>
<evidence type="ECO:0000313" key="2">
    <source>
        <dbReference type="Proteomes" id="UP001596065"/>
    </source>
</evidence>
<dbReference type="Proteomes" id="UP001596065">
    <property type="component" value="Unassembled WGS sequence"/>
</dbReference>
<organism evidence="1 2">
    <name type="scientific">Streptomyces nogalater</name>
    <dbReference type="NCBI Taxonomy" id="38314"/>
    <lineage>
        <taxon>Bacteria</taxon>
        <taxon>Bacillati</taxon>
        <taxon>Actinomycetota</taxon>
        <taxon>Actinomycetes</taxon>
        <taxon>Kitasatosporales</taxon>
        <taxon>Streptomycetaceae</taxon>
        <taxon>Streptomyces</taxon>
    </lineage>
</organism>